<evidence type="ECO:0000256" key="1">
    <source>
        <dbReference type="RuleBase" id="RU367072"/>
    </source>
</evidence>
<protein>
    <recommendedName>
        <fullName evidence="1">MMS19 nucleotide excision repair protein</fullName>
    </recommendedName>
</protein>
<organism evidence="3 4">
    <name type="scientific">Diaporthe australafricana</name>
    <dbReference type="NCBI Taxonomy" id="127596"/>
    <lineage>
        <taxon>Eukaryota</taxon>
        <taxon>Fungi</taxon>
        <taxon>Dikarya</taxon>
        <taxon>Ascomycota</taxon>
        <taxon>Pezizomycotina</taxon>
        <taxon>Sordariomycetes</taxon>
        <taxon>Sordariomycetidae</taxon>
        <taxon>Diaporthales</taxon>
        <taxon>Diaporthaceae</taxon>
        <taxon>Diaporthe</taxon>
    </lineage>
</organism>
<proteinExistence type="inferred from homology"/>
<comment type="caution">
    <text evidence="3">The sequence shown here is derived from an EMBL/GenBank/DDBJ whole genome shotgun (WGS) entry which is preliminary data.</text>
</comment>
<accession>A0ABR3W770</accession>
<gene>
    <name evidence="3" type="ORF">Daus18300_011248</name>
</gene>
<evidence type="ECO:0000259" key="2">
    <source>
        <dbReference type="Pfam" id="PF14500"/>
    </source>
</evidence>
<comment type="function">
    <text evidence="1">Key component of the cytosolic iron-sulfur protein assembly (CIA) complex, a multiprotein complex that mediates the incorporation of iron-sulfur cluster into apoproteins specifically involved in DNA metabolism and genomic integrity. In the CIA complex, MMS19 acts as an adapter between early-acting CIA components and a subset of cellular target iron-sulfur proteins.</text>
</comment>
<evidence type="ECO:0000313" key="3">
    <source>
        <dbReference type="EMBL" id="KAL1854928.1"/>
    </source>
</evidence>
<evidence type="ECO:0000313" key="4">
    <source>
        <dbReference type="Proteomes" id="UP001583177"/>
    </source>
</evidence>
<dbReference type="EMBL" id="JAWRVE010000134">
    <property type="protein sequence ID" value="KAL1854928.1"/>
    <property type="molecule type" value="Genomic_DNA"/>
</dbReference>
<comment type="similarity">
    <text evidence="1">Belongs to the MET18/MMS19 family.</text>
</comment>
<dbReference type="InterPro" id="IPR039920">
    <property type="entry name" value="MMS19"/>
</dbReference>
<dbReference type="PANTHER" id="PTHR12891:SF0">
    <property type="entry name" value="MMS19 NUCLEOTIDE EXCISION REPAIR PROTEIN HOMOLOG"/>
    <property type="match status" value="1"/>
</dbReference>
<dbReference type="Pfam" id="PF14500">
    <property type="entry name" value="MMS19_N"/>
    <property type="match status" value="1"/>
</dbReference>
<dbReference type="PANTHER" id="PTHR12891">
    <property type="entry name" value="DNA REPAIR/TRANSCRIPTION PROTEIN MET18/MMS19"/>
    <property type="match status" value="1"/>
</dbReference>
<dbReference type="InterPro" id="IPR029240">
    <property type="entry name" value="MMS19_N"/>
</dbReference>
<keyword evidence="1" id="KW-0539">Nucleus</keyword>
<dbReference type="Proteomes" id="UP001583177">
    <property type="component" value="Unassembled WGS sequence"/>
</dbReference>
<reference evidence="3 4" key="1">
    <citation type="journal article" date="2024" name="IMA Fungus">
        <title>IMA Genome - F19 : A genome assembly and annotation guide to empower mycologists, including annotated draft genome sequences of Ceratocystis pirilliformis, Diaporthe australafricana, Fusarium ophioides, Paecilomyces lecythidis, and Sporothrix stenoceras.</title>
        <authorList>
            <person name="Aylward J."/>
            <person name="Wilson A.M."/>
            <person name="Visagie C.M."/>
            <person name="Spraker J."/>
            <person name="Barnes I."/>
            <person name="Buitendag C."/>
            <person name="Ceriani C."/>
            <person name="Del Mar Angel L."/>
            <person name="du Plessis D."/>
            <person name="Fuchs T."/>
            <person name="Gasser K."/>
            <person name="Kramer D."/>
            <person name="Li W."/>
            <person name="Munsamy K."/>
            <person name="Piso A."/>
            <person name="Price J.L."/>
            <person name="Sonnekus B."/>
            <person name="Thomas C."/>
            <person name="van der Nest A."/>
            <person name="van Dijk A."/>
            <person name="van Heerden A."/>
            <person name="van Vuuren N."/>
            <person name="Yilmaz N."/>
            <person name="Duong T.A."/>
            <person name="van der Merwe N.A."/>
            <person name="Wingfield M.J."/>
            <person name="Wingfield B.D."/>
        </authorList>
    </citation>
    <scope>NUCLEOTIDE SEQUENCE [LARGE SCALE GENOMIC DNA]</scope>
    <source>
        <strain evidence="3 4">CMW 18300</strain>
    </source>
</reference>
<keyword evidence="1" id="KW-0227">DNA damage</keyword>
<name>A0ABR3W770_9PEZI</name>
<comment type="subcellular location">
    <subcellularLocation>
        <location evidence="1">Nucleus</location>
    </subcellularLocation>
</comment>
<feature type="domain" description="MMS19 N-terminal" evidence="2">
    <location>
        <begin position="76"/>
        <end position="313"/>
    </location>
</feature>
<keyword evidence="1" id="KW-0234">DNA repair</keyword>
<sequence length="1190" mass="130789">MSTYLEELAVRFVERDGLSLEDQKKIAADAADYVLDPAKHGYPEDQTVLGLVKSIQRWIASGGDPASDFAERNREKNARIKMLSSFFGSIFQQQDPAGLAAATDALLVLISMSNFPPSSADDILASLGKMDPDNYTKQLAKTRLQVLQIVKLLVLNDKSARVLQKRYEGGAFLLPILALAKRERDPVNLLEWFQTLETVLKKNKISSEVSLASFESFSPFFPISIRKSTAGGPEVTEDELKEALRSCFAANGLLAEHTIPFLLEKLDDGGSLTATAKLDILRTIKACVVNYDPVDTSVVPHVSKMWSSLKYEVRNGEIPEAIQETLSIFESLPSRLAKSSNAEANLTEFLSQTWKDTAEDLENPTYTEQAGSILISVAGGSVLAFCRTSSRLLEAVRRNIGQPKSPAHTKSLLVLLNNLVRTQRRLTAKVNEWTEDDKRAFNIDGFEIPVAVIDDIYFKLFRENTVDSPSKDQVEIAKEAITGLALIVDVQRLRSDWKTTAAYEQDTLKEICTALSYRATNSFNIPTTATAELREIDVAAVVALKSAVKAFPEGYAKILSNLVSEVEKRDWKEVPSERTFDDLHGVCQRIAFIGCADVPETTTPIINFALFSGTMLNILSVLFNHGANIKFCAVVADAIATGIAYFVKAAEDKGFKQTDYAADLWKLDDLQHMVHAEIPDFPELQYKEINLYEPMESTKSMKTAQHSVFTSFLLVGVHVVSQLYQHATAVEMSADGAIPLLLLSEALLSADNINEGSRHTSDNLAAYVGELARAASLVLRELSATAQISLDLDNRIAGCFNNGLRWTSAERPLVLHGNAETYALSCGIAQAMHGSTVMHMTDSNFHSLLAANLDLPVRISSRVQAIQDVIAFQLANKFDTRAGESGREVSVPAQGIWTMVMKRIEDGLNLPEFLELREICRFAAILAGAFARRDRPAAALASTISHAAANGGTETGPYIARILSQLFSSSKTGLLDPANHTIQKPLYLQWTYQRCVQPVLGLAYPLARDGTSVVYSIYVLHAVKHLALGHYADDAPSVVRIVLAAMQKATNSYDVEAACGIALQVLAGDPGLFRSHVASLVKAAKHVYGQALPVPVVKDQSMTAQDEGQWPVGKKEFAQHGRFRYVGDKERIRRMALRILEVLPAQLDENDLRAYADEVRVHLSVALGDRVRDVRRASEAAQSAWSRIST</sequence>
<keyword evidence="4" id="KW-1185">Reference proteome</keyword>